<dbReference type="EMBL" id="BARU01007154">
    <property type="protein sequence ID" value="GAH42017.1"/>
    <property type="molecule type" value="Genomic_DNA"/>
</dbReference>
<gene>
    <name evidence="1" type="ORF">S03H2_14103</name>
</gene>
<organism evidence="1">
    <name type="scientific">marine sediment metagenome</name>
    <dbReference type="NCBI Taxonomy" id="412755"/>
    <lineage>
        <taxon>unclassified sequences</taxon>
        <taxon>metagenomes</taxon>
        <taxon>ecological metagenomes</taxon>
    </lineage>
</organism>
<name>X1FAP7_9ZZZZ</name>
<sequence>MQINVKIMEWEKETEELFGKIVEQMPEGFRPSVTPMIIKAAEQRCLDRNGAYINDADVITGIFDIIPEAFKPIMVEDLKSLDIDVERYIELKEIKDRLKVSWEKLERGFHPGNIHFAMYITDASPIGGTIT</sequence>
<accession>X1FAP7</accession>
<proteinExistence type="predicted"/>
<reference evidence="1" key="1">
    <citation type="journal article" date="2014" name="Front. Microbiol.">
        <title>High frequency of phylogenetically diverse reductive dehalogenase-homologous genes in deep subseafloor sedimentary metagenomes.</title>
        <authorList>
            <person name="Kawai M."/>
            <person name="Futagami T."/>
            <person name="Toyoda A."/>
            <person name="Takaki Y."/>
            <person name="Nishi S."/>
            <person name="Hori S."/>
            <person name="Arai W."/>
            <person name="Tsubouchi T."/>
            <person name="Morono Y."/>
            <person name="Uchiyama I."/>
            <person name="Ito T."/>
            <person name="Fujiyama A."/>
            <person name="Inagaki F."/>
            <person name="Takami H."/>
        </authorList>
    </citation>
    <scope>NUCLEOTIDE SEQUENCE</scope>
    <source>
        <strain evidence="1">Expedition CK06-06</strain>
    </source>
</reference>
<evidence type="ECO:0000313" key="1">
    <source>
        <dbReference type="EMBL" id="GAH42017.1"/>
    </source>
</evidence>
<dbReference type="AlphaFoldDB" id="X1FAP7"/>
<protein>
    <submittedName>
        <fullName evidence="1">Uncharacterized protein</fullName>
    </submittedName>
</protein>
<comment type="caution">
    <text evidence="1">The sequence shown here is derived from an EMBL/GenBank/DDBJ whole genome shotgun (WGS) entry which is preliminary data.</text>
</comment>